<keyword evidence="1" id="KW-0479">Metal-binding</keyword>
<feature type="compositionally biased region" description="Basic residues" evidence="2">
    <location>
        <begin position="1"/>
        <end position="31"/>
    </location>
</feature>
<dbReference type="InterPro" id="IPR000571">
    <property type="entry name" value="Znf_CCCH"/>
</dbReference>
<keyword evidence="1" id="KW-0863">Zinc-finger</keyword>
<name>A0A812VJW1_9DINO</name>
<dbReference type="EMBL" id="CAJNJA010029808">
    <property type="protein sequence ID" value="CAE7634548.1"/>
    <property type="molecule type" value="Genomic_DNA"/>
</dbReference>
<comment type="caution">
    <text evidence="4">The sequence shown here is derived from an EMBL/GenBank/DDBJ whole genome shotgun (WGS) entry which is preliminary data.</text>
</comment>
<feature type="domain" description="C3H1-type" evidence="3">
    <location>
        <begin position="237"/>
        <end position="265"/>
    </location>
</feature>
<evidence type="ECO:0000313" key="4">
    <source>
        <dbReference type="EMBL" id="CAE7634548.1"/>
    </source>
</evidence>
<feature type="zinc finger region" description="C3H1-type" evidence="1">
    <location>
        <begin position="237"/>
        <end position="265"/>
    </location>
</feature>
<sequence length="306" mass="35184">MPKKPRRKQKGRRRRSSRGWTPRRREMRRRGMMVIKVLRRQTASLENPLDRVHASVKDPGPDLGDRPKDRDREKDREKEKEKEKESADDDENADVSAETLDEVQSFGKMMILAPALLKKLRRMSPENVAAACRAMARTKFFDGDILRDLNDVLKRLLQRDQLSSAQVNDALQCLWEINAYDQNVLSAIASTFKGKLASLEPIYRQTWREIFEGFKHERDKDFRQLLETPPLTAASPGYQKIRCFHHSKGFCAVGDKACTYSHDPRAPLTLEMFSVPMRASPLVMTQNQYTMGRTIYGGARNGQFAA</sequence>
<proteinExistence type="predicted"/>
<reference evidence="4" key="1">
    <citation type="submission" date="2021-02" db="EMBL/GenBank/DDBJ databases">
        <authorList>
            <person name="Dougan E. K."/>
            <person name="Rhodes N."/>
            <person name="Thang M."/>
            <person name="Chan C."/>
        </authorList>
    </citation>
    <scope>NUCLEOTIDE SEQUENCE</scope>
</reference>
<dbReference type="GO" id="GO:0008270">
    <property type="term" value="F:zinc ion binding"/>
    <property type="evidence" value="ECO:0007669"/>
    <property type="project" value="UniProtKB-KW"/>
</dbReference>
<dbReference type="AlphaFoldDB" id="A0A812VJW1"/>
<protein>
    <recommendedName>
        <fullName evidence="3">C3H1-type domain-containing protein</fullName>
    </recommendedName>
</protein>
<feature type="region of interest" description="Disordered" evidence="2">
    <location>
        <begin position="1"/>
        <end position="96"/>
    </location>
</feature>
<evidence type="ECO:0000259" key="3">
    <source>
        <dbReference type="PROSITE" id="PS50103"/>
    </source>
</evidence>
<dbReference type="Proteomes" id="UP000601435">
    <property type="component" value="Unassembled WGS sequence"/>
</dbReference>
<keyword evidence="5" id="KW-1185">Reference proteome</keyword>
<feature type="compositionally biased region" description="Basic and acidic residues" evidence="2">
    <location>
        <begin position="48"/>
        <end position="85"/>
    </location>
</feature>
<gene>
    <name evidence="4" type="ORF">SNEC2469_LOCUS17895</name>
</gene>
<keyword evidence="1" id="KW-0862">Zinc</keyword>
<dbReference type="PROSITE" id="PS50103">
    <property type="entry name" value="ZF_C3H1"/>
    <property type="match status" value="1"/>
</dbReference>
<evidence type="ECO:0000313" key="5">
    <source>
        <dbReference type="Proteomes" id="UP000601435"/>
    </source>
</evidence>
<evidence type="ECO:0000256" key="2">
    <source>
        <dbReference type="SAM" id="MobiDB-lite"/>
    </source>
</evidence>
<accession>A0A812VJW1</accession>
<evidence type="ECO:0000256" key="1">
    <source>
        <dbReference type="PROSITE-ProRule" id="PRU00723"/>
    </source>
</evidence>
<dbReference type="OrthoDB" id="437819at2759"/>
<organism evidence="4 5">
    <name type="scientific">Symbiodinium necroappetens</name>
    <dbReference type="NCBI Taxonomy" id="1628268"/>
    <lineage>
        <taxon>Eukaryota</taxon>
        <taxon>Sar</taxon>
        <taxon>Alveolata</taxon>
        <taxon>Dinophyceae</taxon>
        <taxon>Suessiales</taxon>
        <taxon>Symbiodiniaceae</taxon>
        <taxon>Symbiodinium</taxon>
    </lineage>
</organism>